<protein>
    <recommendedName>
        <fullName evidence="7">Guanine nucleotide-binding protein subunit beta-like protein</fullName>
    </recommendedName>
</protein>
<evidence type="ECO:0000256" key="4">
    <source>
        <dbReference type="SAM" id="MobiDB-lite"/>
    </source>
</evidence>
<dbReference type="PANTHER" id="PTHR44324:SF4">
    <property type="entry name" value="WD40 REPEAT DOMAIN 95"/>
    <property type="match status" value="1"/>
</dbReference>
<dbReference type="PROSITE" id="PS00678">
    <property type="entry name" value="WD_REPEATS_1"/>
    <property type="match status" value="1"/>
</dbReference>
<dbReference type="PROSITE" id="PS50082">
    <property type="entry name" value="WD_REPEATS_2"/>
    <property type="match status" value="4"/>
</dbReference>
<dbReference type="Gene3D" id="2.130.10.10">
    <property type="entry name" value="YVTN repeat-like/Quinoprotein amine dehydrogenase"/>
    <property type="match status" value="3"/>
</dbReference>
<feature type="compositionally biased region" description="Polar residues" evidence="4">
    <location>
        <begin position="509"/>
        <end position="518"/>
    </location>
</feature>
<dbReference type="InterPro" id="IPR036322">
    <property type="entry name" value="WD40_repeat_dom_sf"/>
</dbReference>
<evidence type="ECO:0000256" key="2">
    <source>
        <dbReference type="ARBA" id="ARBA00022737"/>
    </source>
</evidence>
<dbReference type="PANTHER" id="PTHR44324">
    <property type="entry name" value="WD40 REPEAT DOMAIN 95"/>
    <property type="match status" value="1"/>
</dbReference>
<gene>
    <name evidence="5" type="ORF">Vbra_10371</name>
</gene>
<accession>A0A0G4GUH7</accession>
<keyword evidence="2" id="KW-0677">Repeat</keyword>
<keyword evidence="6" id="KW-1185">Reference proteome</keyword>
<evidence type="ECO:0000256" key="3">
    <source>
        <dbReference type="PROSITE-ProRule" id="PRU00221"/>
    </source>
</evidence>
<dbReference type="AlphaFoldDB" id="A0A0G4GUH7"/>
<evidence type="ECO:0000313" key="6">
    <source>
        <dbReference type="Proteomes" id="UP000041254"/>
    </source>
</evidence>
<dbReference type="OrthoDB" id="437516at2759"/>
<dbReference type="InParanoid" id="A0A0G4GUH7"/>
<dbReference type="InterPro" id="IPR051242">
    <property type="entry name" value="WD-EF-hand_domain"/>
</dbReference>
<feature type="repeat" description="WD" evidence="3">
    <location>
        <begin position="138"/>
        <end position="170"/>
    </location>
</feature>
<name>A0A0G4GUH7_VITBC</name>
<keyword evidence="1 3" id="KW-0853">WD repeat</keyword>
<dbReference type="InterPro" id="IPR019775">
    <property type="entry name" value="WD40_repeat_CS"/>
</dbReference>
<feature type="repeat" description="WD" evidence="3">
    <location>
        <begin position="181"/>
        <end position="222"/>
    </location>
</feature>
<feature type="compositionally biased region" description="Polar residues" evidence="4">
    <location>
        <begin position="768"/>
        <end position="781"/>
    </location>
</feature>
<feature type="compositionally biased region" description="Basic residues" evidence="4">
    <location>
        <begin position="656"/>
        <end position="679"/>
    </location>
</feature>
<dbReference type="Proteomes" id="UP000041254">
    <property type="component" value="Unassembled WGS sequence"/>
</dbReference>
<dbReference type="Pfam" id="PF00400">
    <property type="entry name" value="WD40"/>
    <property type="match status" value="4"/>
</dbReference>
<feature type="repeat" description="WD" evidence="3">
    <location>
        <begin position="16"/>
        <end position="48"/>
    </location>
</feature>
<reference evidence="5 6" key="1">
    <citation type="submission" date="2014-11" db="EMBL/GenBank/DDBJ databases">
        <authorList>
            <person name="Zhu J."/>
            <person name="Qi W."/>
            <person name="Song R."/>
        </authorList>
    </citation>
    <scope>NUCLEOTIDE SEQUENCE [LARGE SCALE GENOMIC DNA]</scope>
</reference>
<feature type="repeat" description="WD" evidence="3">
    <location>
        <begin position="96"/>
        <end position="137"/>
    </location>
</feature>
<dbReference type="InterPro" id="IPR015943">
    <property type="entry name" value="WD40/YVTN_repeat-like_dom_sf"/>
</dbReference>
<dbReference type="PROSITE" id="PS50294">
    <property type="entry name" value="WD_REPEATS_REGION"/>
    <property type="match status" value="1"/>
</dbReference>
<dbReference type="SUPFAM" id="SSF50978">
    <property type="entry name" value="WD40 repeat-like"/>
    <property type="match status" value="2"/>
</dbReference>
<dbReference type="VEuPathDB" id="CryptoDB:Vbra_10371"/>
<evidence type="ECO:0000313" key="5">
    <source>
        <dbReference type="EMBL" id="CEM34428.1"/>
    </source>
</evidence>
<organism evidence="5 6">
    <name type="scientific">Vitrella brassicaformis (strain CCMP3155)</name>
    <dbReference type="NCBI Taxonomy" id="1169540"/>
    <lineage>
        <taxon>Eukaryota</taxon>
        <taxon>Sar</taxon>
        <taxon>Alveolata</taxon>
        <taxon>Colpodellida</taxon>
        <taxon>Vitrellaceae</taxon>
        <taxon>Vitrella</taxon>
    </lineage>
</organism>
<dbReference type="EMBL" id="CDMY01000821">
    <property type="protein sequence ID" value="CEM34428.1"/>
    <property type="molecule type" value="Genomic_DNA"/>
</dbReference>
<feature type="compositionally biased region" description="Basic residues" evidence="4">
    <location>
        <begin position="526"/>
        <end position="535"/>
    </location>
</feature>
<feature type="region of interest" description="Disordered" evidence="4">
    <location>
        <begin position="503"/>
        <end position="550"/>
    </location>
</feature>
<sequence>MFRIYDPAKCSIRHEVEGHRGTAITCCWVPPYNQIATTGADMTVSLWSPEPPQLRQRVASSEVQLSVTWAHTLWSGGIEGSLTAWNLSTLTATSVRKCHRGPLHDLTLVTDLDMLASCSDDSLIHLWDMTQARVKKTLKGHHKGVFSLSYSSDYHVLFSAGLDQDALAWNPYVERAPIFRMKGHAHALCGVQVLPGTPQIITADVAGTLRLWDVRNFRVVQSFGASEALRDLNTFAVMPKHKRIAAGAERIMYFDYVGNSEDEEGVTDQRGCCDALYNDTSGSLYVVSARSVQGWDLQQGALTKMLREVNPNEITAACFDMNQRKIYTGDAAGAVRCFNLYNGYLIREFHTHTKDVTCIAAVPGTRTLLSAGCDGKVKVHSDDINIRGRQGVLRAEMAAGGEGEAVRCLAVSAQIHLAAAGVECRVELICLKSLRRESTLEPVTGAVTALAFMEERPILAVGDAGGSISLWLTRPHSMEGTCMYTFENLDAIVRRMAIADHHEDGRASTRPSIVSGRSGSPIPPAHQHHQQHQQHRSAVPSPSTAPSSDRVLSPCALTALVFDEARGTDALYSADTSGSIRWWQLTRVFDAPQYQPLTLKAFQKAATSTTHSLAPSRHQTMVAGSHELMAHVMTAGGAGAGVGVGVKAKSPSARLAHAHAHAHGGRRGSAKGKVHHRKVIIRDGLRGHVGQTDHASGPAREQPTFITEPPAGANETTDTNTRKADRAGSVRAPPANERAASSSVQSRLAVPTTHGATASDSRGDATATRHNTGQHQRRLQSNAGSIRLQFKEEYQMSVDLLGEVQAHNDAVMSLRVVRPREYNDDGTLMDTAAPEWGARAFILSCALDKKVKAWSLQLEPLGCLVKSPKHREWTVPSQDAQRALSKLREAKEHLSELDVPHILARRASLREALANALPFPEAVPALPWQPPHGPTHRGPAGALMEIGQQTRDLNFPHLKRLAIDDDESECEEEYRPGGGLGVFEDAASPKRGRKRHVPLSMIEDRIAESSLRLFEDGIKRQAADVTQYRRHSLSEDEAKAAARLARLLGEAGLDPCNSYSLFAFTLLPSTSGHTATTHTHTAQDDMGLSYSCGGMKSTWGGRTEGERGGEGRQSVLSATFSVAGLREQRKSVTVAE</sequence>
<proteinExistence type="predicted"/>
<evidence type="ECO:0000256" key="1">
    <source>
        <dbReference type="ARBA" id="ARBA00022574"/>
    </source>
</evidence>
<evidence type="ECO:0008006" key="7">
    <source>
        <dbReference type="Google" id="ProtNLM"/>
    </source>
</evidence>
<dbReference type="STRING" id="1169540.A0A0G4GUH7"/>
<dbReference type="InterPro" id="IPR001680">
    <property type="entry name" value="WD40_rpt"/>
</dbReference>
<dbReference type="SMART" id="SM00320">
    <property type="entry name" value="WD40"/>
    <property type="match status" value="10"/>
</dbReference>
<feature type="region of interest" description="Disordered" evidence="4">
    <location>
        <begin position="655"/>
        <end position="781"/>
    </location>
</feature>
<feature type="compositionally biased region" description="Low complexity" evidence="4">
    <location>
        <begin position="537"/>
        <end position="548"/>
    </location>
</feature>